<organism evidence="1 2">
    <name type="scientific">Glycocaulis alkaliphilus</name>
    <dbReference type="NCBI Taxonomy" id="1434191"/>
    <lineage>
        <taxon>Bacteria</taxon>
        <taxon>Pseudomonadati</taxon>
        <taxon>Pseudomonadota</taxon>
        <taxon>Alphaproteobacteria</taxon>
        <taxon>Maricaulales</taxon>
        <taxon>Maricaulaceae</taxon>
        <taxon>Glycocaulis</taxon>
    </lineage>
</organism>
<dbReference type="Proteomes" id="UP000286954">
    <property type="component" value="Chromosome"/>
</dbReference>
<evidence type="ECO:0000313" key="1">
    <source>
        <dbReference type="EMBL" id="AZU02920.1"/>
    </source>
</evidence>
<name>A0A3T0E6N4_9PROT</name>
<protein>
    <submittedName>
        <fullName evidence="1">Uncharacterized protein</fullName>
    </submittedName>
</protein>
<accession>A0A3T0E6N4</accession>
<dbReference type="KEGG" id="gak:X907_0372"/>
<reference evidence="1 2" key="1">
    <citation type="submission" date="2016-12" db="EMBL/GenBank/DDBJ databases">
        <title>The genome of dimorphic prosthecate Glycocaulis alkaliphilus 6b-8t, isolated from crude oil dictates its adaptability in petroleum environments.</title>
        <authorList>
            <person name="Wu X.-L."/>
            <person name="Geng S."/>
        </authorList>
    </citation>
    <scope>NUCLEOTIDE SEQUENCE [LARGE SCALE GENOMIC DNA]</scope>
    <source>
        <strain evidence="1 2">6B-8</strain>
    </source>
</reference>
<dbReference type="AlphaFoldDB" id="A0A3T0E6N4"/>
<evidence type="ECO:0000313" key="2">
    <source>
        <dbReference type="Proteomes" id="UP000286954"/>
    </source>
</evidence>
<proteinExistence type="predicted"/>
<sequence length="40" mass="4555">MTHTARWSFLTRIRLLSRAFASESDTARENDAAQQTQGET</sequence>
<dbReference type="EMBL" id="CP018911">
    <property type="protein sequence ID" value="AZU02920.1"/>
    <property type="molecule type" value="Genomic_DNA"/>
</dbReference>
<gene>
    <name evidence="1" type="ORF">X907_0372</name>
</gene>
<keyword evidence="2" id="KW-1185">Reference proteome</keyword>